<name>A0ABP0HIJ8_9DINO</name>
<dbReference type="SUPFAM" id="SSF49562">
    <property type="entry name" value="C2 domain (Calcium/lipid-binding domain, CaLB)"/>
    <property type="match status" value="1"/>
</dbReference>
<sequence length="1901" mass="206765">MFRRWLWASWFSLFMVRPSLAYLGGLEVGQAKLAATSEAKGWQSYRFVNDFPDVPVVVVMPGASDYLTDPSSVRLRNISRTHFEASIAEPLGRDGSHPGMNFNYIAMSQGIFLVNGSTFEAGVLDINERQAASCRPLAFPNKAWAEVRFQHNFSQAPVFLTYIQSSNGEVRALPTEAPSEPWLTMAVTALSESSALVALDSNTAPSETYNDVPETIGYIALEKDSLGTLEATSDGDFLELHADAVRCEANTWLDVYSASARGCMREILEASACSQAFINYGSTSGRCGCIEVNADCTQTVSDAETKVYRILSVSSPAGALVTYLGLSKILEDSSYKQIKSGSWPSVGLGSALQSSSPVLIASPETRGGGDGVWYRLNFGTVSSSSAQFIVEEAGYSGATRQEVSLPLASSTFTANFAASGSQTFSFSSCDVTQLVDSGAVFKDSTELRLEVQCSQSTCLDILRVGGDSANAWMISGISSQFTVNIGQWQSITVPLWTASYTGSIPWNDLTFLEVFSDFGNVDFSLRNLELYVAPETCNGLRDHGRAETLSVLAFDAAFHVEVGTTTTSTTSTSTSSTTSSTSSSSSSTTTTTSTSTSFTSSSSSSSSTSTSSTSSTSSSSSSSSSTTTSSSSTASSSTWSTTTGTGTRSSSSTSSSSTSSTSSTISSSTTSESATTLSITTSSSSSSSTSSSTRSTVTATSTTSSSSTESTSTSISASTFTSSTTSRSVSSTSSTRSTSMAATMQAMLLVELEQSTAALVSELLSAENGSAVVAEAFGTMTAVKSGCLWPKTLSPQKGSCMSRRTMRSDWSDPLRSRDPWVLSSMRGQVLAISDGAALVMTAFNGNSSLSSGLSSSNPEGGSSFTSMVDAVDISLVDLGNLVPRKISATTPIYVRIATSNADPAWRCAYLDGDTWSVEGVRLATAEELRDFFGPSADISGVWCATLHLSIFSAVIDVLLDCTNLNVLSPENLQEVLKRGWWIRPPALLLAVVLIALLGLLVLGFREDGKIRKLDLWRDEYFLTEVPPVSRCNCASISASVSTCVPRCVKEPKRFQDYVPAFTAEKSLESFAQFNDWVKHLDKTLEPNLPVKMQELVLCQNTLREVAFEQKLHPAFMMGHIWGPQGWVQGSLAVQKSPKLKSLHMELQETLPKAFRSIHSSRWRRLLSTTLSSHPVGELWQWNLHIASAKRAKIIADCILGSLAFVALFFSVDGSAVAARKASDCPVQQGTFLWYAFVAIASICLNLIPRSLITYFAYRGFVQHRPSLRNWQLRVRRCKDVGFWVLGVAISSLQLLLIMAFLANLREADEWKWMISFLVVLARKMLIVPLLACMFSSIGTELAALTQPSFASKPPKQFGLDMDLASHEATMPQSTSASAVWMKKVEELANRGITIRQLVGFYADLIEGTLMPHFDPDRSTTHDVVRQAIIPSSLKLRTSRSFMVVIHNAAKLAARDIFSSDPYCVVNVSRSSESKRKWQPWKGMGRTRTIKGNCNPSWNEAFLMQYVLEEDAIHFSVWDEDALSKDDALGEVLLPSPAFWCGFEGDLRLQGVNDASLRVSIRPYDCNADGVAALDNFREKVSERKPSKRVLHIRDAEASEALPSNGADSLDLSEKLVVIPSPRLWPLEASRGAFEEKAPTVSGLSYASCVNMGRPCPAEKMVTHSWGNKFSYLIGAILGDALQAERYDGVVELLKKHQFQELCEALTRNESLDTPYWVCAFSVNQHRGICATPPVVDSMGYRIVPCDCATEKHFNGDLSEMNKFDDMMAYLKRHLRRMSTTVRLEQVVAMEPDFALLKRVWCIAELVEANELHLNQTIMIHSAASRNECLHRLFSLDVRMAEASYPADKDLILAKIVDVDRFNNQLQDLVLHRLDTFLEGGHSRVAARILDEVVLAVATVAF</sequence>
<feature type="signal peptide" evidence="3">
    <location>
        <begin position="1"/>
        <end position="21"/>
    </location>
</feature>
<dbReference type="PROSITE" id="PS50004">
    <property type="entry name" value="C2"/>
    <property type="match status" value="1"/>
</dbReference>
<dbReference type="Pfam" id="PF00168">
    <property type="entry name" value="C2"/>
    <property type="match status" value="1"/>
</dbReference>
<evidence type="ECO:0000256" key="2">
    <source>
        <dbReference type="SAM" id="Phobius"/>
    </source>
</evidence>
<keyword evidence="2" id="KW-0812">Transmembrane</keyword>
<proteinExistence type="predicted"/>
<accession>A0ABP0HIJ8</accession>
<dbReference type="InterPro" id="IPR053337">
    <property type="entry name" value="AT-2_adhesin"/>
</dbReference>
<organism evidence="5 6">
    <name type="scientific">Durusdinium trenchii</name>
    <dbReference type="NCBI Taxonomy" id="1381693"/>
    <lineage>
        <taxon>Eukaryota</taxon>
        <taxon>Sar</taxon>
        <taxon>Alveolata</taxon>
        <taxon>Dinophyceae</taxon>
        <taxon>Suessiales</taxon>
        <taxon>Symbiodiniaceae</taxon>
        <taxon>Durusdinium</taxon>
    </lineage>
</organism>
<feature type="region of interest" description="Disordered" evidence="1">
    <location>
        <begin position="566"/>
        <end position="737"/>
    </location>
</feature>
<evidence type="ECO:0000313" key="6">
    <source>
        <dbReference type="Proteomes" id="UP001642484"/>
    </source>
</evidence>
<dbReference type="PANTHER" id="PTHR37001:SF5">
    <property type="entry name" value="RIIA DOMAIN-CONTAINING PROTEIN"/>
    <property type="match status" value="1"/>
</dbReference>
<comment type="caution">
    <text evidence="5">The sequence shown here is derived from an EMBL/GenBank/DDBJ whole genome shotgun (WGS) entry which is preliminary data.</text>
</comment>
<keyword evidence="2" id="KW-0472">Membrane</keyword>
<evidence type="ECO:0000256" key="1">
    <source>
        <dbReference type="SAM" id="MobiDB-lite"/>
    </source>
</evidence>
<keyword evidence="3" id="KW-0732">Signal</keyword>
<dbReference type="EMBL" id="CAXAMN010000581">
    <property type="protein sequence ID" value="CAK8989603.1"/>
    <property type="molecule type" value="Genomic_DNA"/>
</dbReference>
<feature type="transmembrane region" description="Helical" evidence="2">
    <location>
        <begin position="1193"/>
        <end position="1211"/>
    </location>
</feature>
<feature type="chain" id="PRO_5046460351" description="C2 domain-containing protein" evidence="3">
    <location>
        <begin position="22"/>
        <end position="1901"/>
    </location>
</feature>
<dbReference type="CDD" id="cd00030">
    <property type="entry name" value="C2"/>
    <property type="match status" value="1"/>
</dbReference>
<protein>
    <recommendedName>
        <fullName evidence="4">C2 domain-containing protein</fullName>
    </recommendedName>
</protein>
<keyword evidence="6" id="KW-1185">Reference proteome</keyword>
<feature type="transmembrane region" description="Helical" evidence="2">
    <location>
        <begin position="1231"/>
        <end position="1260"/>
    </location>
</feature>
<evidence type="ECO:0000313" key="5">
    <source>
        <dbReference type="EMBL" id="CAK8989603.1"/>
    </source>
</evidence>
<dbReference type="SMART" id="SM00239">
    <property type="entry name" value="C2"/>
    <property type="match status" value="1"/>
</dbReference>
<feature type="transmembrane region" description="Helical" evidence="2">
    <location>
        <begin position="980"/>
        <end position="1002"/>
    </location>
</feature>
<evidence type="ECO:0000256" key="3">
    <source>
        <dbReference type="SAM" id="SignalP"/>
    </source>
</evidence>
<evidence type="ECO:0000259" key="4">
    <source>
        <dbReference type="PROSITE" id="PS50004"/>
    </source>
</evidence>
<dbReference type="PANTHER" id="PTHR37001">
    <property type="entry name" value="PHOSPHORYN, PUTATIVE-RELATED-RELATED"/>
    <property type="match status" value="1"/>
</dbReference>
<dbReference type="Proteomes" id="UP001642484">
    <property type="component" value="Unassembled WGS sequence"/>
</dbReference>
<feature type="transmembrane region" description="Helical" evidence="2">
    <location>
        <begin position="1280"/>
        <end position="1301"/>
    </location>
</feature>
<reference evidence="5 6" key="1">
    <citation type="submission" date="2024-02" db="EMBL/GenBank/DDBJ databases">
        <authorList>
            <person name="Chen Y."/>
            <person name="Shah S."/>
            <person name="Dougan E. K."/>
            <person name="Thang M."/>
            <person name="Chan C."/>
        </authorList>
    </citation>
    <scope>NUCLEOTIDE SEQUENCE [LARGE SCALE GENOMIC DNA]</scope>
</reference>
<dbReference type="InterPro" id="IPR035892">
    <property type="entry name" value="C2_domain_sf"/>
</dbReference>
<gene>
    <name evidence="5" type="ORF">CCMP2556_LOCUS1727</name>
</gene>
<dbReference type="Gene3D" id="2.60.40.150">
    <property type="entry name" value="C2 domain"/>
    <property type="match status" value="1"/>
</dbReference>
<feature type="domain" description="C2" evidence="4">
    <location>
        <begin position="1420"/>
        <end position="1548"/>
    </location>
</feature>
<dbReference type="InterPro" id="IPR000008">
    <property type="entry name" value="C2_dom"/>
</dbReference>
<keyword evidence="2" id="KW-1133">Transmembrane helix</keyword>